<keyword evidence="3" id="KW-1185">Reference proteome</keyword>
<dbReference type="EMBL" id="BSNM01000014">
    <property type="protein sequence ID" value="GLQ31933.1"/>
    <property type="molecule type" value="Genomic_DNA"/>
</dbReference>
<evidence type="ECO:0000313" key="2">
    <source>
        <dbReference type="EMBL" id="GLQ31933.1"/>
    </source>
</evidence>
<keyword evidence="1" id="KW-0472">Membrane</keyword>
<protein>
    <recommendedName>
        <fullName evidence="4">DUF2007 domain-containing protein</fullName>
    </recommendedName>
</protein>
<dbReference type="RefSeq" id="WP_284381725.1">
    <property type="nucleotide sequence ID" value="NZ_BSNM01000014.1"/>
</dbReference>
<accession>A0AA37W7Y9</accession>
<dbReference type="Pfam" id="PF19661">
    <property type="entry name" value="DUF6164"/>
    <property type="match status" value="1"/>
</dbReference>
<dbReference type="Proteomes" id="UP001161389">
    <property type="component" value="Unassembled WGS sequence"/>
</dbReference>
<keyword evidence="1" id="KW-0812">Transmembrane</keyword>
<proteinExistence type="predicted"/>
<evidence type="ECO:0000313" key="3">
    <source>
        <dbReference type="Proteomes" id="UP001161389"/>
    </source>
</evidence>
<comment type="caution">
    <text evidence="2">The sequence shown here is derived from an EMBL/GenBank/DDBJ whole genome shotgun (WGS) entry which is preliminary data.</text>
</comment>
<name>A0AA37W7Y9_9GAMM</name>
<dbReference type="InterPro" id="IPR046162">
    <property type="entry name" value="DUF6164"/>
</dbReference>
<reference evidence="2" key="2">
    <citation type="submission" date="2023-01" db="EMBL/GenBank/DDBJ databases">
        <title>Draft genome sequence of Litoribrevibacter albus strain NBRC 110071.</title>
        <authorList>
            <person name="Sun Q."/>
            <person name="Mori K."/>
        </authorList>
    </citation>
    <scope>NUCLEOTIDE SEQUENCE</scope>
    <source>
        <strain evidence="2">NBRC 110071</strain>
    </source>
</reference>
<organism evidence="2 3">
    <name type="scientific">Litoribrevibacter albus</name>
    <dbReference type="NCBI Taxonomy" id="1473156"/>
    <lineage>
        <taxon>Bacteria</taxon>
        <taxon>Pseudomonadati</taxon>
        <taxon>Pseudomonadota</taxon>
        <taxon>Gammaproteobacteria</taxon>
        <taxon>Oceanospirillales</taxon>
        <taxon>Oceanospirillaceae</taxon>
        <taxon>Litoribrevibacter</taxon>
    </lineage>
</organism>
<evidence type="ECO:0008006" key="4">
    <source>
        <dbReference type="Google" id="ProtNLM"/>
    </source>
</evidence>
<dbReference type="AlphaFoldDB" id="A0AA37W7Y9"/>
<reference evidence="2" key="1">
    <citation type="journal article" date="2014" name="Int. J. Syst. Evol. Microbiol.">
        <title>Complete genome sequence of Corynebacterium casei LMG S-19264T (=DSM 44701T), isolated from a smear-ripened cheese.</title>
        <authorList>
            <consortium name="US DOE Joint Genome Institute (JGI-PGF)"/>
            <person name="Walter F."/>
            <person name="Albersmeier A."/>
            <person name="Kalinowski J."/>
            <person name="Ruckert C."/>
        </authorList>
    </citation>
    <scope>NUCLEOTIDE SEQUENCE</scope>
    <source>
        <strain evidence="2">NBRC 110071</strain>
    </source>
</reference>
<feature type="transmembrane region" description="Helical" evidence="1">
    <location>
        <begin position="98"/>
        <end position="117"/>
    </location>
</feature>
<gene>
    <name evidence="2" type="ORF">GCM10007876_24120</name>
</gene>
<evidence type="ECO:0000256" key="1">
    <source>
        <dbReference type="SAM" id="Phobius"/>
    </source>
</evidence>
<sequence>MPVLLFRLNGVSEEEADEVRALLDTHSIHYYETTAGRWGVSMPGIWLPDEEQSSEAKALLQNYQAERFQRFNQEQHHLMQQSLASSLWASFWKKPVRFTLVILAVLFVLGLSLYPFVDLFIN</sequence>
<keyword evidence="1" id="KW-1133">Transmembrane helix</keyword>